<organism evidence="6">
    <name type="scientific">Monodopsis sp. MarTras21</name>
    <dbReference type="NCBI Taxonomy" id="1745953"/>
    <lineage>
        <taxon>Eukaryota</taxon>
        <taxon>Sar</taxon>
        <taxon>Stramenopiles</taxon>
        <taxon>Ochrophyta</taxon>
        <taxon>Eustigmatophyceae</taxon>
        <taxon>Eustigmatales</taxon>
        <taxon>Monodopsidaceae</taxon>
        <taxon>Monodopsis</taxon>
    </lineage>
</organism>
<keyword evidence="2 5" id="KW-0812">Transmembrane</keyword>
<evidence type="ECO:0000256" key="1">
    <source>
        <dbReference type="ARBA" id="ARBA00004167"/>
    </source>
</evidence>
<evidence type="ECO:0000313" key="6">
    <source>
        <dbReference type="EMBL" id="AOW70687.1"/>
    </source>
</evidence>
<feature type="transmembrane region" description="Helical" evidence="5">
    <location>
        <begin position="12"/>
        <end position="33"/>
    </location>
</feature>
<sequence>MNTNITMNNVDSALLLVTFLECLLLGIVVYAVYVSFGPPAQGLRDPFEEHED</sequence>
<reference evidence="6" key="1">
    <citation type="submission" date="2016-09" db="EMBL/GenBank/DDBJ databases">
        <title>The plastid genome of some eustigmatophyte algae harbours a bacteria-derived six-gene cluster for biosynthesis of a novel secondary metabolite.</title>
        <authorList>
            <person name="Yurchenko T."/>
            <person name="Sevcikova T."/>
            <person name="Strnad H."/>
            <person name="Butenko A."/>
            <person name="Elias M."/>
        </authorList>
    </citation>
    <scope>NUCLEOTIDE SEQUENCE</scope>
</reference>
<evidence type="ECO:0000256" key="2">
    <source>
        <dbReference type="ARBA" id="ARBA00022692"/>
    </source>
</evidence>
<dbReference type="GO" id="GO:0015979">
    <property type="term" value="P:photosynthesis"/>
    <property type="evidence" value="ECO:0007669"/>
    <property type="project" value="InterPro"/>
</dbReference>
<evidence type="ECO:0000256" key="5">
    <source>
        <dbReference type="HAMAP-Rule" id="MF_00293"/>
    </source>
</evidence>
<geneLocation type="chloroplast" evidence="6"/>
<keyword evidence="6" id="KW-0150">Chloroplast</keyword>
<proteinExistence type="inferred from homology"/>
<protein>
    <recommendedName>
        <fullName evidence="5">Protein PsbN</fullName>
    </recommendedName>
</protein>
<dbReference type="InterPro" id="IPR003398">
    <property type="entry name" value="PSII_PsbN"/>
</dbReference>
<accession>A0A1D8RDB4</accession>
<dbReference type="GO" id="GO:0009535">
    <property type="term" value="C:chloroplast thylakoid membrane"/>
    <property type="evidence" value="ECO:0007669"/>
    <property type="project" value="UniProtKB-SubCell"/>
</dbReference>
<keyword evidence="6" id="KW-0934">Plastid</keyword>
<keyword evidence="3 5" id="KW-1133">Transmembrane helix</keyword>
<comment type="subcellular location">
    <subcellularLocation>
        <location evidence="1">Membrane</location>
        <topology evidence="1">Single-pass membrane protein</topology>
    </subcellularLocation>
    <subcellularLocation>
        <location evidence="5">Plastid</location>
        <location evidence="5">Chloroplast thylakoid membrane</location>
        <topology evidence="5">Single-pass membrane protein</topology>
    </subcellularLocation>
</comment>
<gene>
    <name evidence="5 6" type="primary">psbN</name>
</gene>
<evidence type="ECO:0000256" key="3">
    <source>
        <dbReference type="ARBA" id="ARBA00022989"/>
    </source>
</evidence>
<dbReference type="Pfam" id="PF02468">
    <property type="entry name" value="PsbN"/>
    <property type="match status" value="1"/>
</dbReference>
<comment type="function">
    <text evidence="5">May play a role in photosystem I and II biogenesis.</text>
</comment>
<keyword evidence="4 5" id="KW-0472">Membrane</keyword>
<dbReference type="AlphaFoldDB" id="A0A1D8RDB4"/>
<keyword evidence="5" id="KW-0793">Thylakoid</keyword>
<dbReference type="PANTHER" id="PTHR35326:SF3">
    <property type="entry name" value="PROTEIN PSBN"/>
    <property type="match status" value="1"/>
</dbReference>
<comment type="similarity">
    <text evidence="5">Belongs to the PsbN family.</text>
</comment>
<dbReference type="PANTHER" id="PTHR35326">
    <property type="entry name" value="PROTEIN PSBN"/>
    <property type="match status" value="1"/>
</dbReference>
<dbReference type="HAMAP" id="MF_00293">
    <property type="entry name" value="PSII_PsbN"/>
    <property type="match status" value="1"/>
</dbReference>
<evidence type="ECO:0000256" key="4">
    <source>
        <dbReference type="ARBA" id="ARBA00023136"/>
    </source>
</evidence>
<name>A0A1D8RDB4_9STRA</name>
<comment type="caution">
    <text evidence="5">Originally thought to be a component of PSII; based on experiments in Synechocystis, N.tabacum and barley, and its absence from PSII in T.elongatus and T.vulcanus, this is probably not true.</text>
</comment>
<dbReference type="EMBL" id="KX839260">
    <property type="protein sequence ID" value="AOW70687.1"/>
    <property type="molecule type" value="Genomic_DNA"/>
</dbReference>